<dbReference type="Proteomes" id="UP000009234">
    <property type="component" value="Chromosome"/>
</dbReference>
<feature type="transmembrane region" description="Helical" evidence="1">
    <location>
        <begin position="250"/>
        <end position="270"/>
    </location>
</feature>
<feature type="transmembrane region" description="Helical" evidence="1">
    <location>
        <begin position="54"/>
        <end position="72"/>
    </location>
</feature>
<keyword evidence="1" id="KW-1133">Transmembrane helix</keyword>
<proteinExistence type="predicted"/>
<sequence length="320" mass="35443">MASFMNTRSLAEGAVIAGITAVLGLLGMFIPPLFLIISILMPIPLAVLVRRTDLRVAVLSLLVTGLLMMVLYPDPLQVLVMFIQFGPLGLVLGLLYKNYVSAGHALAAASLVATIASVAVIMLAVLVSGLSLEMLQSMANDILDKAFDFYRQAGTPLTPDQQQFYREGIKTSILLLPAVWIVSAVVSTAISYIVGCRVLKRLNYKVNVLPPFNRWRMPWYSIWGLIVGFLCVVIGQQFGLTILKVVGQNILTVFALAFFVLGLSVVAYYYQRLPFSRPFRVFLLILLIFYISLMYIGIVLLGVFDATFNLRRPRLKSENK</sequence>
<dbReference type="AlphaFoldDB" id="F6DQT2"/>
<dbReference type="EMBL" id="CP002780">
    <property type="protein sequence ID" value="AEG62079.1"/>
    <property type="molecule type" value="Genomic_DNA"/>
</dbReference>
<reference evidence="3" key="1">
    <citation type="submission" date="2011-05" db="EMBL/GenBank/DDBJ databases">
        <title>Complete sequence of Desulfotomaculum ruminis DSM 2154.</title>
        <authorList>
            <person name="Lucas S."/>
            <person name="Copeland A."/>
            <person name="Lapidus A."/>
            <person name="Cheng J.-F."/>
            <person name="Goodwin L."/>
            <person name="Pitluck S."/>
            <person name="Lu M."/>
            <person name="Detter J.C."/>
            <person name="Han C."/>
            <person name="Tapia R."/>
            <person name="Land M."/>
            <person name="Hauser L."/>
            <person name="Kyrpides N."/>
            <person name="Ivanova N."/>
            <person name="Mikhailova N."/>
            <person name="Pagani I."/>
            <person name="Stams A.J.M."/>
            <person name="Plugge C.M."/>
            <person name="Muyzer G."/>
            <person name="Kuever J."/>
            <person name="Parshina S.N."/>
            <person name="Ivanova A.E."/>
            <person name="Nazina T.N."/>
            <person name="Brambilla E."/>
            <person name="Spring S."/>
            <person name="Klenk H.-P."/>
            <person name="Woyke T."/>
        </authorList>
    </citation>
    <scope>NUCLEOTIDE SEQUENCE [LARGE SCALE GENOMIC DNA]</scope>
    <source>
        <strain evidence="3">ATCC 23193 / DSM 2154 / NCIB 8452 / DL</strain>
    </source>
</reference>
<feature type="transmembrane region" description="Helical" evidence="1">
    <location>
        <begin position="220"/>
        <end position="238"/>
    </location>
</feature>
<evidence type="ECO:0000313" key="2">
    <source>
        <dbReference type="EMBL" id="AEG62079.1"/>
    </source>
</evidence>
<dbReference type="KEGG" id="dru:Desru_3879"/>
<dbReference type="PANTHER" id="PTHR41324">
    <property type="entry name" value="MEMBRANE PROTEIN-RELATED"/>
    <property type="match status" value="1"/>
</dbReference>
<feature type="transmembrane region" description="Helical" evidence="1">
    <location>
        <begin position="282"/>
        <end position="304"/>
    </location>
</feature>
<keyword evidence="3" id="KW-1185">Reference proteome</keyword>
<dbReference type="HOGENOM" id="CLU_068641_2_0_9"/>
<dbReference type="eggNOG" id="COG4241">
    <property type="taxonomic scope" value="Bacteria"/>
</dbReference>
<feature type="transmembrane region" description="Helical" evidence="1">
    <location>
        <begin position="108"/>
        <end position="130"/>
    </location>
</feature>
<dbReference type="OrthoDB" id="1726902at2"/>
<dbReference type="Pfam" id="PF09991">
    <property type="entry name" value="DUF2232"/>
    <property type="match status" value="1"/>
</dbReference>
<evidence type="ECO:0008006" key="4">
    <source>
        <dbReference type="Google" id="ProtNLM"/>
    </source>
</evidence>
<feature type="transmembrane region" description="Helical" evidence="1">
    <location>
        <begin position="15"/>
        <end position="42"/>
    </location>
</feature>
<dbReference type="RefSeq" id="WP_013843824.1">
    <property type="nucleotide sequence ID" value="NC_015589.1"/>
</dbReference>
<dbReference type="InterPro" id="IPR018710">
    <property type="entry name" value="DUF2232"/>
</dbReference>
<evidence type="ECO:0000256" key="1">
    <source>
        <dbReference type="SAM" id="Phobius"/>
    </source>
</evidence>
<gene>
    <name evidence="2" type="ordered locus">Desru_3879</name>
</gene>
<name>F6DQT2_DESRL</name>
<keyword evidence="1" id="KW-0472">Membrane</keyword>
<organism evidence="2 3">
    <name type="scientific">Desulforamulus ruminis (strain ATCC 23193 / DSM 2154 / NCIMB 8452 / DL)</name>
    <name type="common">Desulfotomaculum ruminis</name>
    <dbReference type="NCBI Taxonomy" id="696281"/>
    <lineage>
        <taxon>Bacteria</taxon>
        <taxon>Bacillati</taxon>
        <taxon>Bacillota</taxon>
        <taxon>Clostridia</taxon>
        <taxon>Eubacteriales</taxon>
        <taxon>Peptococcaceae</taxon>
        <taxon>Desulforamulus</taxon>
    </lineage>
</organism>
<accession>F6DQT2</accession>
<protein>
    <recommendedName>
        <fullName evidence="4">DUF2232 domain-containing protein</fullName>
    </recommendedName>
</protein>
<feature type="transmembrane region" description="Helical" evidence="1">
    <location>
        <begin position="173"/>
        <end position="199"/>
    </location>
</feature>
<reference evidence="2 3" key="2">
    <citation type="journal article" date="2012" name="Stand. Genomic Sci.">
        <title>Complete genome sequence of the sulfate-reducing firmicute Desulfotomaculum ruminis type strain (DL(T)).</title>
        <authorList>
            <person name="Spring S."/>
            <person name="Visser M."/>
            <person name="Lu M."/>
            <person name="Copeland A."/>
            <person name="Lapidus A."/>
            <person name="Lucas S."/>
            <person name="Cheng J.F."/>
            <person name="Han C."/>
            <person name="Tapia R."/>
            <person name="Goodwin L.A."/>
            <person name="Pitluck S."/>
            <person name="Ivanova N."/>
            <person name="Land M."/>
            <person name="Hauser L."/>
            <person name="Larimer F."/>
            <person name="Rohde M."/>
            <person name="Goker M."/>
            <person name="Detter J.C."/>
            <person name="Kyrpides N.C."/>
            <person name="Woyke T."/>
            <person name="Schaap P.J."/>
            <person name="Plugge C.M."/>
            <person name="Muyzer G."/>
            <person name="Kuever J."/>
            <person name="Pereira I.A."/>
            <person name="Parshina S.N."/>
            <person name="Bernier-Latmani R."/>
            <person name="Stams A.J."/>
            <person name="Klenk H.P."/>
        </authorList>
    </citation>
    <scope>NUCLEOTIDE SEQUENCE [LARGE SCALE GENOMIC DNA]</scope>
    <source>
        <strain evidence="3">ATCC 23193 / DSM 2154 / NCIB 8452 / DL</strain>
    </source>
</reference>
<feature type="transmembrane region" description="Helical" evidence="1">
    <location>
        <begin position="78"/>
        <end position="96"/>
    </location>
</feature>
<dbReference type="PANTHER" id="PTHR41324:SF1">
    <property type="entry name" value="DUF2232 DOMAIN-CONTAINING PROTEIN"/>
    <property type="match status" value="1"/>
</dbReference>
<dbReference type="STRING" id="696281.Desru_3879"/>
<keyword evidence="1" id="KW-0812">Transmembrane</keyword>
<evidence type="ECO:0000313" key="3">
    <source>
        <dbReference type="Proteomes" id="UP000009234"/>
    </source>
</evidence>